<proteinExistence type="predicted"/>
<gene>
    <name evidence="1" type="ORF">PODLI_1B026709</name>
</gene>
<name>A0AA35L4H8_9SAUR</name>
<dbReference type="EMBL" id="OX395137">
    <property type="protein sequence ID" value="CAI5789048.1"/>
    <property type="molecule type" value="Genomic_DNA"/>
</dbReference>
<dbReference type="Proteomes" id="UP001178461">
    <property type="component" value="Chromosome 12"/>
</dbReference>
<protein>
    <submittedName>
        <fullName evidence="1">Uncharacterized protein</fullName>
    </submittedName>
</protein>
<sequence length="142" mass="15912">MNCLPLLLLLLSSRSSFDALLLLLLARAASSTAFPQPRRAKRARWTFFFLFLLNTPSISFLPPTLQDLTCRDSQCGSALDQLDPDEEVNLDVAIKLAMGLLRPSECCGHNTRDKNHNQQWTISLGHPHSSAFLQPCSKHRPK</sequence>
<keyword evidence="2" id="KW-1185">Reference proteome</keyword>
<evidence type="ECO:0000313" key="2">
    <source>
        <dbReference type="Proteomes" id="UP001178461"/>
    </source>
</evidence>
<evidence type="ECO:0000313" key="1">
    <source>
        <dbReference type="EMBL" id="CAI5789048.1"/>
    </source>
</evidence>
<organism evidence="1 2">
    <name type="scientific">Podarcis lilfordi</name>
    <name type="common">Lilford's wall lizard</name>
    <dbReference type="NCBI Taxonomy" id="74358"/>
    <lineage>
        <taxon>Eukaryota</taxon>
        <taxon>Metazoa</taxon>
        <taxon>Chordata</taxon>
        <taxon>Craniata</taxon>
        <taxon>Vertebrata</taxon>
        <taxon>Euteleostomi</taxon>
        <taxon>Lepidosauria</taxon>
        <taxon>Squamata</taxon>
        <taxon>Bifurcata</taxon>
        <taxon>Unidentata</taxon>
        <taxon>Episquamata</taxon>
        <taxon>Laterata</taxon>
        <taxon>Lacertibaenia</taxon>
        <taxon>Lacertidae</taxon>
        <taxon>Podarcis</taxon>
    </lineage>
</organism>
<reference evidence="1" key="1">
    <citation type="submission" date="2022-12" db="EMBL/GenBank/DDBJ databases">
        <authorList>
            <person name="Alioto T."/>
            <person name="Alioto T."/>
            <person name="Gomez Garrido J."/>
        </authorList>
    </citation>
    <scope>NUCLEOTIDE SEQUENCE</scope>
</reference>
<accession>A0AA35L4H8</accession>
<dbReference type="AlphaFoldDB" id="A0AA35L4H8"/>